<gene>
    <name evidence="2" type="ORF">EMK97_12035</name>
</gene>
<evidence type="ECO:0000259" key="1">
    <source>
        <dbReference type="Pfam" id="PF01636"/>
    </source>
</evidence>
<dbReference type="RefSeq" id="WP_130602502.1">
    <property type="nucleotide sequence ID" value="NZ_CP034759.1"/>
</dbReference>
<evidence type="ECO:0000313" key="3">
    <source>
        <dbReference type="Proteomes" id="UP000290244"/>
    </source>
</evidence>
<dbReference type="Gene3D" id="3.90.1200.10">
    <property type="match status" value="1"/>
</dbReference>
<dbReference type="InterPro" id="IPR011009">
    <property type="entry name" value="Kinase-like_dom_sf"/>
</dbReference>
<protein>
    <recommendedName>
        <fullName evidence="1">Aminoglycoside phosphotransferase domain-containing protein</fullName>
    </recommendedName>
</protein>
<feature type="domain" description="Aminoglycoside phosphotransferase" evidence="1">
    <location>
        <begin position="23"/>
        <end position="227"/>
    </location>
</feature>
<dbReference type="GO" id="GO:0005737">
    <property type="term" value="C:cytoplasm"/>
    <property type="evidence" value="ECO:0007669"/>
    <property type="project" value="TreeGrafter"/>
</dbReference>
<dbReference type="KEGG" id="lsd:EMK97_12035"/>
<name>A0A4P6P4L0_9GAMM</name>
<evidence type="ECO:0000313" key="2">
    <source>
        <dbReference type="EMBL" id="QBG36393.1"/>
    </source>
</evidence>
<dbReference type="GO" id="GO:0004305">
    <property type="term" value="F:ethanolamine kinase activity"/>
    <property type="evidence" value="ECO:0007669"/>
    <property type="project" value="TreeGrafter"/>
</dbReference>
<dbReference type="PANTHER" id="PTHR22603:SF66">
    <property type="entry name" value="ETHANOLAMINE KINASE"/>
    <property type="match status" value="1"/>
</dbReference>
<dbReference type="EMBL" id="CP034759">
    <property type="protein sequence ID" value="QBG36393.1"/>
    <property type="molecule type" value="Genomic_DNA"/>
</dbReference>
<reference evidence="2 3" key="1">
    <citation type="submission" date="2018-12" db="EMBL/GenBank/DDBJ databases">
        <title>Complete genome of Litorilituus sediminis.</title>
        <authorList>
            <person name="Liu A."/>
            <person name="Rong J."/>
        </authorList>
    </citation>
    <scope>NUCLEOTIDE SEQUENCE [LARGE SCALE GENOMIC DNA]</scope>
    <source>
        <strain evidence="2 3">JCM 17549</strain>
    </source>
</reference>
<dbReference type="SUPFAM" id="SSF56112">
    <property type="entry name" value="Protein kinase-like (PK-like)"/>
    <property type="match status" value="1"/>
</dbReference>
<dbReference type="Proteomes" id="UP000290244">
    <property type="component" value="Chromosome"/>
</dbReference>
<dbReference type="InterPro" id="IPR002575">
    <property type="entry name" value="Aminoglycoside_PTrfase"/>
</dbReference>
<keyword evidence="3" id="KW-1185">Reference proteome</keyword>
<dbReference type="Gene3D" id="3.30.200.20">
    <property type="entry name" value="Phosphorylase Kinase, domain 1"/>
    <property type="match status" value="1"/>
</dbReference>
<sequence length="294" mass="33187">MNESAKSLTQLQKLSCFTDITQIEAITTGLSQPSYRVCADDKDYFAKYVGQQYLSDEVAISQISADANLSPSIIYCDKHWLISDYIDGQDLGHTRLAIADKIACALKLMTRFHQLAVSCETLDITTIYNGLIKAQANSYSSAQLATFQQLMAIIKSHTDINSELVSCHGDLNFNNILIDKASRSWLIDFECSCKAPAEFDIAMLIAVNELPVEQIAAISTQYQEQNPPAKLNQQVIHYFLLFSYLINGLWYENKRHTEQAYQQKFAALAKRQWQQLQRLLITMELALDSSIFTG</sequence>
<dbReference type="OrthoDB" id="179763at2"/>
<dbReference type="AlphaFoldDB" id="A0A4P6P4L0"/>
<dbReference type="PANTHER" id="PTHR22603">
    <property type="entry name" value="CHOLINE/ETHANOALAMINE KINASE"/>
    <property type="match status" value="1"/>
</dbReference>
<dbReference type="Pfam" id="PF01636">
    <property type="entry name" value="APH"/>
    <property type="match status" value="1"/>
</dbReference>
<dbReference type="GO" id="GO:0006646">
    <property type="term" value="P:phosphatidylethanolamine biosynthetic process"/>
    <property type="evidence" value="ECO:0007669"/>
    <property type="project" value="TreeGrafter"/>
</dbReference>
<accession>A0A4P6P4L0</accession>
<proteinExistence type="predicted"/>
<organism evidence="2 3">
    <name type="scientific">Litorilituus sediminis</name>
    <dbReference type="NCBI Taxonomy" id="718192"/>
    <lineage>
        <taxon>Bacteria</taxon>
        <taxon>Pseudomonadati</taxon>
        <taxon>Pseudomonadota</taxon>
        <taxon>Gammaproteobacteria</taxon>
        <taxon>Alteromonadales</taxon>
        <taxon>Colwelliaceae</taxon>
        <taxon>Litorilituus</taxon>
    </lineage>
</organism>